<dbReference type="Proteomes" id="UP001191082">
    <property type="component" value="Unassembled WGS sequence"/>
</dbReference>
<evidence type="ECO:0000313" key="2">
    <source>
        <dbReference type="EMBL" id="TMV15431.1"/>
    </source>
</evidence>
<protein>
    <submittedName>
        <fullName evidence="2">Hint domain-containing protein</fullName>
    </submittedName>
</protein>
<accession>A0ABY2XFL9</accession>
<dbReference type="InterPro" id="IPR036844">
    <property type="entry name" value="Hint_dom_sf"/>
</dbReference>
<sequence length="333" mass="35165">MSYPDGVPTIKLNSVKTLGDADSRFFLVRTQGDGDEVTNGQFWTVYPAVSDGAGGLMPGPTPVFEPNYATPDGYEGAAGGDSYNIFGMFGGTKFAVNLDGFQGAKTFTATRGEDRTGGDYDGEMDLAEIAAANPDGGICFLRGTPVDTPDGPRRIETLKPGDMVLTADKGAQPLRWVAMTRVRLGAGNRDLAPVRIKAGALGGGLPLRDICVSPAHRVLLSGPRCELLLGVPQALCPARMLLDGVNITHDPAEGTVEYWHLLFDDHEILTTAGMDSESFHPGARALGALDVDARSEVLRLFPQLAGLAARAPALARPVLRAFEARAVLGRTGT</sequence>
<dbReference type="Gene3D" id="2.170.16.10">
    <property type="entry name" value="Hedgehog/Intein (Hint) domain"/>
    <property type="match status" value="1"/>
</dbReference>
<dbReference type="Pfam" id="PF13403">
    <property type="entry name" value="Hint_2"/>
    <property type="match status" value="1"/>
</dbReference>
<dbReference type="RefSeq" id="WP_138862776.1">
    <property type="nucleotide sequence ID" value="NZ_VCPC01000001.1"/>
</dbReference>
<comment type="caution">
    <text evidence="2">The sequence shown here is derived from an EMBL/GenBank/DDBJ whole genome shotgun (WGS) entry which is preliminary data.</text>
</comment>
<evidence type="ECO:0000259" key="1">
    <source>
        <dbReference type="Pfam" id="PF13403"/>
    </source>
</evidence>
<dbReference type="InterPro" id="IPR028992">
    <property type="entry name" value="Hedgehog/Intein_dom"/>
</dbReference>
<gene>
    <name evidence="2" type="ORF">FGK64_05600</name>
</gene>
<proteinExistence type="predicted"/>
<name>A0ABY2XFL9_9RHOB</name>
<keyword evidence="3" id="KW-1185">Reference proteome</keyword>
<feature type="domain" description="Hedgehog/Intein (Hint)" evidence="1">
    <location>
        <begin position="138"/>
        <end position="282"/>
    </location>
</feature>
<evidence type="ECO:0000313" key="3">
    <source>
        <dbReference type="Proteomes" id="UP001191082"/>
    </source>
</evidence>
<dbReference type="SUPFAM" id="SSF51294">
    <property type="entry name" value="Hedgehog/intein (Hint) domain"/>
    <property type="match status" value="1"/>
</dbReference>
<dbReference type="EMBL" id="VCPC01000001">
    <property type="protein sequence ID" value="TMV15431.1"/>
    <property type="molecule type" value="Genomic_DNA"/>
</dbReference>
<organism evidence="2 3">
    <name type="scientific">Arenibacterium halophilum</name>
    <dbReference type="NCBI Taxonomy" id="2583821"/>
    <lineage>
        <taxon>Bacteria</taxon>
        <taxon>Pseudomonadati</taxon>
        <taxon>Pseudomonadota</taxon>
        <taxon>Alphaproteobacteria</taxon>
        <taxon>Rhodobacterales</taxon>
        <taxon>Paracoccaceae</taxon>
        <taxon>Arenibacterium</taxon>
    </lineage>
</organism>
<reference evidence="2 3" key="1">
    <citation type="submission" date="2019-05" db="EMBL/GenBank/DDBJ databases">
        <title>Marivita sp. nov. isolated from sea sediment.</title>
        <authorList>
            <person name="Kim W."/>
        </authorList>
    </citation>
    <scope>NUCLEOTIDE SEQUENCE [LARGE SCALE GENOMIC DNA]</scope>
    <source>
        <strain evidence="2 3">CAU 1492</strain>
    </source>
</reference>